<organism evidence="4 5">
    <name type="scientific">Actinocatenispora comari</name>
    <dbReference type="NCBI Taxonomy" id="2807577"/>
    <lineage>
        <taxon>Bacteria</taxon>
        <taxon>Bacillati</taxon>
        <taxon>Actinomycetota</taxon>
        <taxon>Actinomycetes</taxon>
        <taxon>Micromonosporales</taxon>
        <taxon>Micromonosporaceae</taxon>
        <taxon>Actinocatenispora</taxon>
    </lineage>
</organism>
<dbReference type="PANTHER" id="PTHR43877">
    <property type="entry name" value="AMINOALKYLPHOSPHONATE N-ACETYLTRANSFERASE-RELATED-RELATED"/>
    <property type="match status" value="1"/>
</dbReference>
<dbReference type="InterPro" id="IPR016181">
    <property type="entry name" value="Acyl_CoA_acyltransferase"/>
</dbReference>
<keyword evidence="5" id="KW-1185">Reference proteome</keyword>
<name>A0A8J4AGT8_9ACTN</name>
<reference evidence="5" key="1">
    <citation type="journal article" date="2021" name="Int. J. Syst. Evol. Microbiol.">
        <title>Actinocatenispora comari sp. nov., an endophytic actinomycete isolated from aerial parts of Comarum salesowianum.</title>
        <authorList>
            <person name="Oyunbileg N."/>
            <person name="Iizaka Y."/>
            <person name="Hamada M."/>
            <person name="Davaapurev B.O."/>
            <person name="Fukumoto A."/>
            <person name="Tsetseg B."/>
            <person name="Kato F."/>
            <person name="Tamura T."/>
            <person name="Batkhuu J."/>
            <person name="Anzai Y."/>
        </authorList>
    </citation>
    <scope>NUCLEOTIDE SEQUENCE [LARGE SCALE GENOMIC DNA]</scope>
    <source>
        <strain evidence="5">NUM-2625</strain>
    </source>
</reference>
<dbReference type="PROSITE" id="PS51186">
    <property type="entry name" value="GNAT"/>
    <property type="match status" value="1"/>
</dbReference>
<dbReference type="Proteomes" id="UP000614996">
    <property type="component" value="Unassembled WGS sequence"/>
</dbReference>
<keyword evidence="2" id="KW-0012">Acyltransferase</keyword>
<evidence type="ECO:0000256" key="2">
    <source>
        <dbReference type="ARBA" id="ARBA00023315"/>
    </source>
</evidence>
<dbReference type="Pfam" id="PF00583">
    <property type="entry name" value="Acetyltransf_1"/>
    <property type="match status" value="1"/>
</dbReference>
<dbReference type="InterPro" id="IPR000182">
    <property type="entry name" value="GNAT_dom"/>
</dbReference>
<dbReference type="InterPro" id="IPR050832">
    <property type="entry name" value="Bact_Acetyltransf"/>
</dbReference>
<sequence length="154" mass="16967">MSRELRIRPVHATDVDAVVALLEQLGYPQRDRAATAVRIRSWHDDPSATALVADDGGAPLGIVAVQICPYFERDGAWARITALVVRDRVRRRGVGSRLVAAAERFAIGHGCTRMEVTSAARRGDAHAFYRRHGYADQAGVSSRFLRELGTDTDR</sequence>
<dbReference type="SUPFAM" id="SSF55729">
    <property type="entry name" value="Acyl-CoA N-acyltransferases (Nat)"/>
    <property type="match status" value="1"/>
</dbReference>
<dbReference type="Gene3D" id="3.40.630.30">
    <property type="match status" value="1"/>
</dbReference>
<feature type="domain" description="N-acetyltransferase" evidence="3">
    <location>
        <begin position="5"/>
        <end position="154"/>
    </location>
</feature>
<keyword evidence="1" id="KW-0808">Transferase</keyword>
<proteinExistence type="predicted"/>
<evidence type="ECO:0000313" key="5">
    <source>
        <dbReference type="Proteomes" id="UP000614996"/>
    </source>
</evidence>
<evidence type="ECO:0000313" key="4">
    <source>
        <dbReference type="EMBL" id="GIL29412.1"/>
    </source>
</evidence>
<protein>
    <submittedName>
        <fullName evidence="4">GNAT family N-acetyltransferase</fullName>
    </submittedName>
</protein>
<evidence type="ECO:0000256" key="1">
    <source>
        <dbReference type="ARBA" id="ARBA00022679"/>
    </source>
</evidence>
<dbReference type="RefSeq" id="WP_207127092.1">
    <property type="nucleotide sequence ID" value="NZ_BOPO01000091.1"/>
</dbReference>
<gene>
    <name evidence="4" type="primary">phnO</name>
    <name evidence="4" type="ORF">NUM_46660</name>
</gene>
<comment type="caution">
    <text evidence="4">The sequence shown here is derived from an EMBL/GenBank/DDBJ whole genome shotgun (WGS) entry which is preliminary data.</text>
</comment>
<dbReference type="GO" id="GO:0016747">
    <property type="term" value="F:acyltransferase activity, transferring groups other than amino-acyl groups"/>
    <property type="evidence" value="ECO:0007669"/>
    <property type="project" value="InterPro"/>
</dbReference>
<dbReference type="EMBL" id="BOPO01000091">
    <property type="protein sequence ID" value="GIL29412.1"/>
    <property type="molecule type" value="Genomic_DNA"/>
</dbReference>
<evidence type="ECO:0000259" key="3">
    <source>
        <dbReference type="PROSITE" id="PS51186"/>
    </source>
</evidence>
<accession>A0A8J4AGT8</accession>
<dbReference type="AlphaFoldDB" id="A0A8J4AGT8"/>